<proteinExistence type="inferred from homology"/>
<dbReference type="STRING" id="13333.W1NT09"/>
<evidence type="ECO:0000256" key="2">
    <source>
        <dbReference type="ARBA" id="ARBA00008834"/>
    </source>
</evidence>
<keyword evidence="4" id="KW-0964">Secreted</keyword>
<keyword evidence="7" id="KW-0961">Cell wall biogenesis/degradation</keyword>
<keyword evidence="11" id="KW-1185">Reference proteome</keyword>
<dbReference type="EMBL" id="KI394907">
    <property type="protein sequence ID" value="ERN00327.1"/>
    <property type="molecule type" value="Genomic_DNA"/>
</dbReference>
<dbReference type="GO" id="GO:0004650">
    <property type="term" value="F:polygalacturonase activity"/>
    <property type="evidence" value="ECO:0007669"/>
    <property type="project" value="InterPro"/>
</dbReference>
<comment type="similarity">
    <text evidence="2 9">Belongs to the glycosyl hydrolase 28 family.</text>
</comment>
<dbReference type="Gramene" id="ERN00327">
    <property type="protein sequence ID" value="ERN00327"/>
    <property type="gene ID" value="AMTR_s00104p00016370"/>
</dbReference>
<organism evidence="10 11">
    <name type="scientific">Amborella trichopoda</name>
    <dbReference type="NCBI Taxonomy" id="13333"/>
    <lineage>
        <taxon>Eukaryota</taxon>
        <taxon>Viridiplantae</taxon>
        <taxon>Streptophyta</taxon>
        <taxon>Embryophyta</taxon>
        <taxon>Tracheophyta</taxon>
        <taxon>Spermatophyta</taxon>
        <taxon>Magnoliopsida</taxon>
        <taxon>Amborellales</taxon>
        <taxon>Amborellaceae</taxon>
        <taxon>Amborella</taxon>
    </lineage>
</organism>
<dbReference type="HOGENOM" id="CLU_016031_2_3_1"/>
<name>W1NT09_AMBTC</name>
<keyword evidence="6 9" id="KW-0326">Glycosidase</keyword>
<reference evidence="11" key="1">
    <citation type="journal article" date="2013" name="Science">
        <title>The Amborella genome and the evolution of flowering plants.</title>
        <authorList>
            <consortium name="Amborella Genome Project"/>
        </authorList>
    </citation>
    <scope>NUCLEOTIDE SEQUENCE [LARGE SCALE GENOMIC DNA]</scope>
</reference>
<evidence type="ECO:0000313" key="11">
    <source>
        <dbReference type="Proteomes" id="UP000017836"/>
    </source>
</evidence>
<dbReference type="AlphaFoldDB" id="W1NT09"/>
<feature type="non-terminal residue" evidence="10">
    <location>
        <position position="1"/>
    </location>
</feature>
<evidence type="ECO:0000256" key="1">
    <source>
        <dbReference type="ARBA" id="ARBA00004191"/>
    </source>
</evidence>
<keyword evidence="5 9" id="KW-0378">Hydrolase</keyword>
<dbReference type="InterPro" id="IPR000743">
    <property type="entry name" value="Glyco_hydro_28"/>
</dbReference>
<dbReference type="Pfam" id="PF00295">
    <property type="entry name" value="Glyco_hydro_28"/>
    <property type="match status" value="1"/>
</dbReference>
<dbReference type="PANTHER" id="PTHR31375">
    <property type="match status" value="1"/>
</dbReference>
<gene>
    <name evidence="10" type="ORF">AMTR_s00104p00016370</name>
</gene>
<dbReference type="eggNOG" id="ENOG502QST2">
    <property type="taxonomic scope" value="Eukaryota"/>
</dbReference>
<feature type="active site" evidence="8">
    <location>
        <position position="194"/>
    </location>
</feature>
<evidence type="ECO:0000256" key="9">
    <source>
        <dbReference type="RuleBase" id="RU361169"/>
    </source>
</evidence>
<dbReference type="PROSITE" id="PS00502">
    <property type="entry name" value="POLYGALACTURONASE"/>
    <property type="match status" value="1"/>
</dbReference>
<dbReference type="InterPro" id="IPR011050">
    <property type="entry name" value="Pectin_lyase_fold/virulence"/>
</dbReference>
<comment type="subcellular location">
    <subcellularLocation>
        <location evidence="1">Secreted</location>
        <location evidence="1">Cell wall</location>
    </subcellularLocation>
</comment>
<evidence type="ECO:0000256" key="3">
    <source>
        <dbReference type="ARBA" id="ARBA00022512"/>
    </source>
</evidence>
<evidence type="ECO:0000256" key="7">
    <source>
        <dbReference type="ARBA" id="ARBA00023316"/>
    </source>
</evidence>
<evidence type="ECO:0000256" key="8">
    <source>
        <dbReference type="PROSITE-ProRule" id="PRU10052"/>
    </source>
</evidence>
<dbReference type="GO" id="GO:0071555">
    <property type="term" value="P:cell wall organization"/>
    <property type="evidence" value="ECO:0007669"/>
    <property type="project" value="UniProtKB-KW"/>
</dbReference>
<evidence type="ECO:0000256" key="4">
    <source>
        <dbReference type="ARBA" id="ARBA00022525"/>
    </source>
</evidence>
<dbReference type="OMA" id="CIQGHGI"/>
<sequence length="321" mass="34252">AFLKAWESVCQSTKPPTMTIPAGKTFLLNPTTFRGPCKSPAINIQVSGNILAPSSISSWGNDKEHWIHFKCVDGLSIQGSGTIDGQGHAWWPIKSAQETHALSFDVCTNLKLRDLHIVNSQQRHIAIHNSNTVYIGGLHINSPEDSPNSDGIHIQSSQHVNVENSFIATGDDCISIGDGTYDVNASKITCGPGHGISVGSLGKDGSRSTAEMIHVKDSFFIGTKNGARIKTWQTSAVKVSDVQFIGVHGTCKSEVAVSIACSESIACTNIVVNGLEIRSSEPQVAITTYCLNAHGTAQGKCNLPVPCLHTKNIVGRIGSKR</sequence>
<evidence type="ECO:0000313" key="10">
    <source>
        <dbReference type="EMBL" id="ERN00327.1"/>
    </source>
</evidence>
<protein>
    <recommendedName>
        <fullName evidence="12">Polygalacturonase</fullName>
    </recommendedName>
</protein>
<dbReference type="Proteomes" id="UP000017836">
    <property type="component" value="Unassembled WGS sequence"/>
</dbReference>
<accession>W1NT09</accession>
<evidence type="ECO:0008006" key="12">
    <source>
        <dbReference type="Google" id="ProtNLM"/>
    </source>
</evidence>
<evidence type="ECO:0000256" key="6">
    <source>
        <dbReference type="ARBA" id="ARBA00023295"/>
    </source>
</evidence>
<dbReference type="InterPro" id="IPR012334">
    <property type="entry name" value="Pectin_lyas_fold"/>
</dbReference>
<dbReference type="Gene3D" id="2.160.20.10">
    <property type="entry name" value="Single-stranded right-handed beta-helix, Pectin lyase-like"/>
    <property type="match status" value="1"/>
</dbReference>
<keyword evidence="3" id="KW-0134">Cell wall</keyword>
<dbReference type="GO" id="GO:0005975">
    <property type="term" value="P:carbohydrate metabolic process"/>
    <property type="evidence" value="ECO:0007669"/>
    <property type="project" value="InterPro"/>
</dbReference>
<evidence type="ECO:0000256" key="5">
    <source>
        <dbReference type="ARBA" id="ARBA00022801"/>
    </source>
</evidence>
<dbReference type="SUPFAM" id="SSF51126">
    <property type="entry name" value="Pectin lyase-like"/>
    <property type="match status" value="1"/>
</dbReference>